<reference evidence="3 4" key="1">
    <citation type="submission" date="2016-01" db="EMBL/GenBank/DDBJ databases">
        <authorList>
            <person name="Oliw E.H."/>
        </authorList>
    </citation>
    <scope>NUCLEOTIDE SEQUENCE [LARGE SCALE GENOMIC DNA]</scope>
    <source>
        <strain evidence="3 4">FRB97</strain>
    </source>
</reference>
<proteinExistence type="predicted"/>
<dbReference type="InterPro" id="IPR019638">
    <property type="entry name" value="DUF2502"/>
</dbReference>
<feature type="compositionally biased region" description="Basic and acidic residues" evidence="1">
    <location>
        <begin position="85"/>
        <end position="113"/>
    </location>
</feature>
<dbReference type="OrthoDB" id="9180720at2"/>
<evidence type="ECO:0000256" key="1">
    <source>
        <dbReference type="SAM" id="MobiDB-lite"/>
    </source>
</evidence>
<dbReference type="KEGG" id="gqu:AWC35_19165"/>
<sequence>MKKVLLLLAVLLPWPMISHADISIGVSVPGISLHIGDRDNRGYYWDGGRWREPRWWHRHYPPRDGYYYAPPPRVYYVPPPPPPRGWRDRPPHRDYHDHDHHHDRDDRRGPPHR</sequence>
<evidence type="ECO:0000256" key="2">
    <source>
        <dbReference type="SAM" id="SignalP"/>
    </source>
</evidence>
<feature type="region of interest" description="Disordered" evidence="1">
    <location>
        <begin position="79"/>
        <end position="113"/>
    </location>
</feature>
<dbReference type="AlphaFoldDB" id="A0A250B533"/>
<protein>
    <recommendedName>
        <fullName evidence="5">DUF2502 domain-containing protein</fullName>
    </recommendedName>
</protein>
<accession>A0A250B533</accession>
<dbReference type="RefSeq" id="WP_095847874.1">
    <property type="nucleotide sequence ID" value="NZ_CP014136.1"/>
</dbReference>
<dbReference type="Proteomes" id="UP000217182">
    <property type="component" value="Chromosome"/>
</dbReference>
<feature type="chain" id="PRO_5012942116" description="DUF2502 domain-containing protein" evidence="2">
    <location>
        <begin position="21"/>
        <end position="113"/>
    </location>
</feature>
<gene>
    <name evidence="3" type="ORF">AWC35_19165</name>
</gene>
<evidence type="ECO:0000313" key="3">
    <source>
        <dbReference type="EMBL" id="ATA21289.1"/>
    </source>
</evidence>
<feature type="signal peptide" evidence="2">
    <location>
        <begin position="1"/>
        <end position="20"/>
    </location>
</feature>
<evidence type="ECO:0008006" key="5">
    <source>
        <dbReference type="Google" id="ProtNLM"/>
    </source>
</evidence>
<keyword evidence="4" id="KW-1185">Reference proteome</keyword>
<organism evidence="3 4">
    <name type="scientific">Gibbsiella quercinecans</name>
    <dbReference type="NCBI Taxonomy" id="929813"/>
    <lineage>
        <taxon>Bacteria</taxon>
        <taxon>Pseudomonadati</taxon>
        <taxon>Pseudomonadota</taxon>
        <taxon>Gammaproteobacteria</taxon>
        <taxon>Enterobacterales</taxon>
        <taxon>Yersiniaceae</taxon>
        <taxon>Gibbsiella</taxon>
    </lineage>
</organism>
<name>A0A250B533_9GAMM</name>
<dbReference type="EMBL" id="CP014136">
    <property type="protein sequence ID" value="ATA21289.1"/>
    <property type="molecule type" value="Genomic_DNA"/>
</dbReference>
<evidence type="ECO:0000313" key="4">
    <source>
        <dbReference type="Proteomes" id="UP000217182"/>
    </source>
</evidence>
<dbReference type="Pfam" id="PF10697">
    <property type="entry name" value="DUF2502"/>
    <property type="match status" value="1"/>
</dbReference>
<keyword evidence="2" id="KW-0732">Signal</keyword>